<dbReference type="GO" id="GO:0004540">
    <property type="term" value="F:RNA nuclease activity"/>
    <property type="evidence" value="ECO:0007669"/>
    <property type="project" value="UniProtKB-ARBA"/>
</dbReference>
<dbReference type="Gene3D" id="1.25.40.10">
    <property type="entry name" value="Tetratricopeptide repeat domain"/>
    <property type="match status" value="1"/>
</dbReference>
<dbReference type="SMART" id="SM00670">
    <property type="entry name" value="PINc"/>
    <property type="match status" value="1"/>
</dbReference>
<dbReference type="GO" id="GO:0000184">
    <property type="term" value="P:nuclear-transcribed mRNA catabolic process, nonsense-mediated decay"/>
    <property type="evidence" value="ECO:0007669"/>
    <property type="project" value="TreeGrafter"/>
</dbReference>
<dbReference type="Pfam" id="PF10373">
    <property type="entry name" value="EST1_DNA_bind"/>
    <property type="match status" value="1"/>
</dbReference>
<reference evidence="3" key="1">
    <citation type="submission" date="2020-04" db="EMBL/GenBank/DDBJ databases">
        <title>Analysis of mating type loci in Filobasidium floriforme.</title>
        <authorList>
            <person name="Nowrousian M."/>
        </authorList>
    </citation>
    <scope>NUCLEOTIDE SEQUENCE</scope>
    <source>
        <strain evidence="3">CBS 6242</strain>
    </source>
</reference>
<keyword evidence="4" id="KW-1185">Reference proteome</keyword>
<feature type="compositionally biased region" description="Basic and acidic residues" evidence="1">
    <location>
        <begin position="717"/>
        <end position="741"/>
    </location>
</feature>
<dbReference type="Gene3D" id="3.40.50.1010">
    <property type="entry name" value="5'-nuclease"/>
    <property type="match status" value="1"/>
</dbReference>
<feature type="region of interest" description="Disordered" evidence="1">
    <location>
        <begin position="441"/>
        <end position="491"/>
    </location>
</feature>
<dbReference type="GO" id="GO:0042162">
    <property type="term" value="F:telomeric DNA binding"/>
    <property type="evidence" value="ECO:0007669"/>
    <property type="project" value="TreeGrafter"/>
</dbReference>
<evidence type="ECO:0000256" key="1">
    <source>
        <dbReference type="SAM" id="MobiDB-lite"/>
    </source>
</evidence>
<dbReference type="CDD" id="cd09880">
    <property type="entry name" value="PIN_Smg5-6-like"/>
    <property type="match status" value="1"/>
</dbReference>
<feature type="region of interest" description="Disordered" evidence="1">
    <location>
        <begin position="716"/>
        <end position="761"/>
    </location>
</feature>
<dbReference type="PANTHER" id="PTHR15696">
    <property type="entry name" value="SMG-7 SUPPRESSOR WITH MORPHOLOGICAL EFFECT ON GENITALIA PROTEIN 7"/>
    <property type="match status" value="1"/>
</dbReference>
<dbReference type="InterPro" id="IPR045153">
    <property type="entry name" value="Est1/Ebs1-like"/>
</dbReference>
<dbReference type="Pfam" id="PF13638">
    <property type="entry name" value="PIN_4"/>
    <property type="match status" value="1"/>
</dbReference>
<organism evidence="3 4">
    <name type="scientific">Filobasidium floriforme</name>
    <dbReference type="NCBI Taxonomy" id="5210"/>
    <lineage>
        <taxon>Eukaryota</taxon>
        <taxon>Fungi</taxon>
        <taxon>Dikarya</taxon>
        <taxon>Basidiomycota</taxon>
        <taxon>Agaricomycotina</taxon>
        <taxon>Tremellomycetes</taxon>
        <taxon>Filobasidiales</taxon>
        <taxon>Filobasidiaceae</taxon>
        <taxon>Filobasidium</taxon>
    </lineage>
</organism>
<name>A0A8K0JG80_9TREE</name>
<dbReference type="EMBL" id="JABELV010000156">
    <property type="protein sequence ID" value="KAG7529189.1"/>
    <property type="molecule type" value="Genomic_DNA"/>
</dbReference>
<evidence type="ECO:0000313" key="4">
    <source>
        <dbReference type="Proteomes" id="UP000812966"/>
    </source>
</evidence>
<feature type="region of interest" description="Disordered" evidence="1">
    <location>
        <begin position="777"/>
        <end position="797"/>
    </location>
</feature>
<feature type="region of interest" description="Disordered" evidence="1">
    <location>
        <begin position="1"/>
        <end position="23"/>
    </location>
</feature>
<sequence length="993" mass="111148">MSSDPAGGVRSLVRVDPSHDPQSYKIDTARTEQNDAEIFSRELHLKRPMTGRSDTLATPVEQQIEDESWIDLIGRHKRLADAHHDFMTICLDPLIPASLHSLPVKYNIPTRLWQSGFHLLLERLRYTWIANAPTGNATTPSNGLGRGPEALHRDAKLSAKALDHLTDFIYDAYSFYTNLLEEQVLSNFKTAWLEALGDLARYRMAIAAHVAAAERAERASSTKTRPFDPSTARIDDDNVDRVDTGASIGAEVAENWNVEERETWRITARDWYVQGVTERPGEGRLHHHLGLLCRDIPGEELRALYHFGKSLTASHPYLTTRESILPLFDLTIQRKRSDPHASATDLFVLMHGMLFTRIQMDDFPTMFERFMERLEEDAHLDEDNTSTRKHIKETDWILMANINIAALMQYGSDESLLKKALAEESASRKIQKLPSVILSTENSAHSQNKAEDDPSASDPVSAPDGTGLCGDLGEARQDSRGSLPPRKAEPSVLDRPANFQYTCELSFRMLEFCFKYPLRHWSFFDKLNPYITSILTFLCTIVRQSTGLATLERSVPWTSLVSFLNSIPEPIDIQAESSQKLTGGIPLPEDWCMRGMEWVGRRVFERGFWKARAITAAGEVTGGPSLQYTPIEMSNEMDVLLSEHDPLGTDEMEHALDEVGQSTGHDYPGSITHRRWKRVAWTANSLVRHVSGLDLNQQSGHGYVLEGSLAQKLSGWKQEELEHEQAESRRRRRDEEARGEWPDDVAMGPDLGEDEDDTSTDDPLLLELRERRRKLQALVQGHQRSPSRPDRAVSKQPISLPTSASAVSGYTVLVLDTNVLLSSLELVAALIESARWTVVVPLPVITELDGLTRQPTALGPAAAAAVRYLEQNVKSHSISLKIQTSKGNYLSNLLIRSEMIDGGTTHSQDGQATRLPTMDDHILKVAGLQLANFVDRSRLLHGNISPPSDEAKKKALKVMFLTLDRNLRLRARARGIEAASEKDMAEVFAGVRS</sequence>
<feature type="region of interest" description="Disordered" evidence="1">
    <location>
        <begin position="217"/>
        <end position="236"/>
    </location>
</feature>
<feature type="domain" description="PIN" evidence="2">
    <location>
        <begin position="811"/>
        <end position="969"/>
    </location>
</feature>
<dbReference type="SUPFAM" id="SSF88723">
    <property type="entry name" value="PIN domain-like"/>
    <property type="match status" value="1"/>
</dbReference>
<dbReference type="InterPro" id="IPR029060">
    <property type="entry name" value="PIN-like_dom_sf"/>
</dbReference>
<dbReference type="Proteomes" id="UP000812966">
    <property type="component" value="Unassembled WGS sequence"/>
</dbReference>
<dbReference type="AlphaFoldDB" id="A0A8K0JG80"/>
<dbReference type="SUPFAM" id="SSF48452">
    <property type="entry name" value="TPR-like"/>
    <property type="match status" value="1"/>
</dbReference>
<gene>
    <name evidence="3" type="ORF">FFLO_05776</name>
</gene>
<dbReference type="GO" id="GO:0070034">
    <property type="term" value="F:telomerase RNA binding"/>
    <property type="evidence" value="ECO:0007669"/>
    <property type="project" value="TreeGrafter"/>
</dbReference>
<proteinExistence type="predicted"/>
<accession>A0A8K0JG80</accession>
<dbReference type="GO" id="GO:0005697">
    <property type="term" value="C:telomerase holoenzyme complex"/>
    <property type="evidence" value="ECO:0007669"/>
    <property type="project" value="TreeGrafter"/>
</dbReference>
<dbReference type="PANTHER" id="PTHR15696:SF0">
    <property type="entry name" value="TELOMERASE-BINDING PROTEIN EST1A"/>
    <property type="match status" value="1"/>
</dbReference>
<comment type="caution">
    <text evidence="3">The sequence shown here is derived from an EMBL/GenBank/DDBJ whole genome shotgun (WGS) entry which is preliminary data.</text>
</comment>
<protein>
    <recommendedName>
        <fullName evidence="2">PIN domain-containing protein</fullName>
    </recommendedName>
</protein>
<feature type="compositionally biased region" description="Acidic residues" evidence="1">
    <location>
        <begin position="751"/>
        <end position="760"/>
    </location>
</feature>
<evidence type="ECO:0000259" key="2">
    <source>
        <dbReference type="SMART" id="SM00670"/>
    </source>
</evidence>
<dbReference type="InterPro" id="IPR002716">
    <property type="entry name" value="PIN_dom"/>
</dbReference>
<dbReference type="InterPro" id="IPR011990">
    <property type="entry name" value="TPR-like_helical_dom_sf"/>
</dbReference>
<dbReference type="InterPro" id="IPR018834">
    <property type="entry name" value="DNA/RNA-bd_Est1-type"/>
</dbReference>
<evidence type="ECO:0000313" key="3">
    <source>
        <dbReference type="EMBL" id="KAG7529189.1"/>
    </source>
</evidence>